<proteinExistence type="predicted"/>
<accession>A0A7X6CXY5</accession>
<feature type="compositionally biased region" description="Polar residues" evidence="1">
    <location>
        <begin position="136"/>
        <end position="146"/>
    </location>
</feature>
<organism evidence="2 3">
    <name type="scientific">Streptomyces lonarensis</name>
    <dbReference type="NCBI Taxonomy" id="700599"/>
    <lineage>
        <taxon>Bacteria</taxon>
        <taxon>Bacillati</taxon>
        <taxon>Actinomycetota</taxon>
        <taxon>Actinomycetes</taxon>
        <taxon>Kitasatosporales</taxon>
        <taxon>Streptomycetaceae</taxon>
        <taxon>Streptomyces</taxon>
    </lineage>
</organism>
<reference evidence="2 3" key="1">
    <citation type="submission" date="2020-03" db="EMBL/GenBank/DDBJ databases">
        <title>Draft genome of Streptomyces sp. ventii, isolated from the Axial Seamount in the Pacific Ocean, and resequencing of the two type strains Streptomyces lonarensis strain NCL 716 and Streptomyces bohaiensis strain 11A07.</title>
        <authorList>
            <person name="Loughran R.M."/>
            <person name="Pfannmuller K.M."/>
            <person name="Wasson B.J."/>
            <person name="Deadmond M.C."/>
            <person name="Paddock B.E."/>
            <person name="Koyack M.J."/>
            <person name="Gallegos D.A."/>
            <person name="Mitchell E.A."/>
            <person name="Ushijima B."/>
            <person name="Saw J.H."/>
            <person name="Mcphail K.L."/>
            <person name="Videau P."/>
        </authorList>
    </citation>
    <scope>NUCLEOTIDE SEQUENCE [LARGE SCALE GENOMIC DNA]</scope>
    <source>
        <strain evidence="2 3">NCL716</strain>
    </source>
</reference>
<feature type="region of interest" description="Disordered" evidence="1">
    <location>
        <begin position="128"/>
        <end position="162"/>
    </location>
</feature>
<dbReference type="AlphaFoldDB" id="A0A7X6CXY5"/>
<keyword evidence="3" id="KW-1185">Reference proteome</keyword>
<dbReference type="Proteomes" id="UP000578686">
    <property type="component" value="Unassembled WGS sequence"/>
</dbReference>
<evidence type="ECO:0000256" key="1">
    <source>
        <dbReference type="SAM" id="MobiDB-lite"/>
    </source>
</evidence>
<sequence>MARYVPRPCTGQCVSQERAWGRDADSASSLCATCDGYVCLACGEAEVDGILDFCGRCAAFESEMDQEPDAVWGGEIDTGPEPRMRLTAMVHQIVAATGTPYRDVNARINRTIGVHTRVGADEQVIRRGCAPRPPATGSTNASQAPSRTPPLHPTCPIPARGQ</sequence>
<comment type="caution">
    <text evidence="2">The sequence shown here is derived from an EMBL/GenBank/DDBJ whole genome shotgun (WGS) entry which is preliminary data.</text>
</comment>
<dbReference type="EMBL" id="JAAVJD010000008">
    <property type="protein sequence ID" value="NJQ04480.1"/>
    <property type="molecule type" value="Genomic_DNA"/>
</dbReference>
<name>A0A7X6CXY5_9ACTN</name>
<protein>
    <submittedName>
        <fullName evidence="2">Uncharacterized protein</fullName>
    </submittedName>
</protein>
<gene>
    <name evidence="2" type="ORF">HCN56_02510</name>
</gene>
<feature type="compositionally biased region" description="Pro residues" evidence="1">
    <location>
        <begin position="147"/>
        <end position="156"/>
    </location>
</feature>
<evidence type="ECO:0000313" key="3">
    <source>
        <dbReference type="Proteomes" id="UP000578686"/>
    </source>
</evidence>
<dbReference type="RefSeq" id="WP_167967779.1">
    <property type="nucleotide sequence ID" value="NZ_BHZG01000013.1"/>
</dbReference>
<evidence type="ECO:0000313" key="2">
    <source>
        <dbReference type="EMBL" id="NJQ04480.1"/>
    </source>
</evidence>